<dbReference type="Gene3D" id="2.40.30.100">
    <property type="entry name" value="AF2212/PG0164-like"/>
    <property type="match status" value="1"/>
</dbReference>
<dbReference type="EMBL" id="CP053085">
    <property type="protein sequence ID" value="QJR37928.1"/>
    <property type="molecule type" value="Genomic_DNA"/>
</dbReference>
<dbReference type="KEGG" id="ggr:HKW67_21555"/>
<protein>
    <submittedName>
        <fullName evidence="1">YdeI/OmpD-associated family protein</fullName>
    </submittedName>
</protein>
<evidence type="ECO:0000313" key="1">
    <source>
        <dbReference type="EMBL" id="QJR37928.1"/>
    </source>
</evidence>
<sequence>MSYFEHVFETRIARHAVGTYHYTVVYLDPSLHAALPLDRHARLRIEADVSGVPIKGAWQPARGQWYLMLPKDGLKAAGLRIGSSVEVSFRVSSQDDVEIPDELAALLAAKVRVRNAWERLSPGKQRGLAYMVASAKRVETRTARVVKVEAVLLGKEPPPWDRQARAR</sequence>
<dbReference type="Pfam" id="PF13376">
    <property type="entry name" value="OmdA"/>
    <property type="match status" value="1"/>
</dbReference>
<proteinExistence type="predicted"/>
<dbReference type="RefSeq" id="WP_171227364.1">
    <property type="nucleotide sequence ID" value="NZ_CP053085.1"/>
</dbReference>
<reference evidence="1 2" key="1">
    <citation type="submission" date="2020-05" db="EMBL/GenBank/DDBJ databases">
        <title>Complete genome sequence of Gemmatimonas greenlandica TET16.</title>
        <authorList>
            <person name="Zeng Y."/>
        </authorList>
    </citation>
    <scope>NUCLEOTIDE SEQUENCE [LARGE SCALE GENOMIC DNA]</scope>
    <source>
        <strain evidence="1 2">TET16</strain>
    </source>
</reference>
<evidence type="ECO:0000313" key="2">
    <source>
        <dbReference type="Proteomes" id="UP000500938"/>
    </source>
</evidence>
<organism evidence="1 2">
    <name type="scientific">Gemmatimonas groenlandica</name>
    <dbReference type="NCBI Taxonomy" id="2732249"/>
    <lineage>
        <taxon>Bacteria</taxon>
        <taxon>Pseudomonadati</taxon>
        <taxon>Gemmatimonadota</taxon>
        <taxon>Gemmatimonadia</taxon>
        <taxon>Gemmatimonadales</taxon>
        <taxon>Gemmatimonadaceae</taxon>
        <taxon>Gemmatimonas</taxon>
    </lineage>
</organism>
<dbReference type="Proteomes" id="UP000500938">
    <property type="component" value="Chromosome"/>
</dbReference>
<dbReference type="InterPro" id="IPR037079">
    <property type="entry name" value="AF2212/PG0164-like_sf"/>
</dbReference>
<dbReference type="AlphaFoldDB" id="A0A6M4IUT9"/>
<keyword evidence="2" id="KW-1185">Reference proteome</keyword>
<name>A0A6M4IUT9_9BACT</name>
<gene>
    <name evidence="1" type="ORF">HKW67_21555</name>
</gene>
<accession>A0A6M4IUT9</accession>